<proteinExistence type="predicted"/>
<dbReference type="InterPro" id="IPR009056">
    <property type="entry name" value="Cyt_c-like_dom"/>
</dbReference>
<evidence type="ECO:0000259" key="5">
    <source>
        <dbReference type="PROSITE" id="PS51007"/>
    </source>
</evidence>
<dbReference type="PROSITE" id="PS51007">
    <property type="entry name" value="CYTC"/>
    <property type="match status" value="1"/>
</dbReference>
<sequence>MTVKTFFIGLAASFALPWLVVVAVPYASMRNVEIPQFDEVDDGKTGYYAPVKAGRTQNGSEIYGAEGCAQCHSQLSRPTYAGNDLGRPDLAGIQKDPNLGDTRRESNLWDYAGEEFAWIGETRIGPDLGNYGRRIEIQAAEENAKIAAELGVKVEELTVDQKFNKEKAVFAQLYNARLAKPNSVCPSNKHMFDEQPVFGQGYENALEGPNGEQVVAKPKALALTSYLLNMKRDSEVPYAMNHARSKKKASAK</sequence>
<protein>
    <recommendedName>
        <fullName evidence="5">Cytochrome c domain-containing protein</fullName>
    </recommendedName>
</protein>
<evidence type="ECO:0000313" key="6">
    <source>
        <dbReference type="EMBL" id="MFD2275281.1"/>
    </source>
</evidence>
<evidence type="ECO:0000256" key="1">
    <source>
        <dbReference type="ARBA" id="ARBA00022617"/>
    </source>
</evidence>
<dbReference type="EMBL" id="JBHUJC010000003">
    <property type="protein sequence ID" value="MFD2275281.1"/>
    <property type="molecule type" value="Genomic_DNA"/>
</dbReference>
<accession>A0ABW5DY80</accession>
<feature type="domain" description="Cytochrome c" evidence="5">
    <location>
        <begin position="54"/>
        <end position="231"/>
    </location>
</feature>
<dbReference type="Proteomes" id="UP001597297">
    <property type="component" value="Unassembled WGS sequence"/>
</dbReference>
<evidence type="ECO:0000256" key="4">
    <source>
        <dbReference type="PROSITE-ProRule" id="PRU00433"/>
    </source>
</evidence>
<evidence type="ECO:0000256" key="3">
    <source>
        <dbReference type="ARBA" id="ARBA00023004"/>
    </source>
</evidence>
<gene>
    <name evidence="6" type="ORF">ACFSQZ_02265</name>
</gene>
<evidence type="ECO:0000313" key="7">
    <source>
        <dbReference type="Proteomes" id="UP001597297"/>
    </source>
</evidence>
<keyword evidence="1 4" id="KW-0349">Heme</keyword>
<dbReference type="Gene3D" id="1.10.760.10">
    <property type="entry name" value="Cytochrome c-like domain"/>
    <property type="match status" value="1"/>
</dbReference>
<evidence type="ECO:0000256" key="2">
    <source>
        <dbReference type="ARBA" id="ARBA00022723"/>
    </source>
</evidence>
<dbReference type="RefSeq" id="WP_377095039.1">
    <property type="nucleotide sequence ID" value="NZ_JBHSJM010000001.1"/>
</dbReference>
<keyword evidence="7" id="KW-1185">Reference proteome</keyword>
<dbReference type="InterPro" id="IPR036909">
    <property type="entry name" value="Cyt_c-like_dom_sf"/>
</dbReference>
<reference evidence="7" key="1">
    <citation type="journal article" date="2019" name="Int. J. Syst. Evol. Microbiol.">
        <title>The Global Catalogue of Microorganisms (GCM) 10K type strain sequencing project: providing services to taxonomists for standard genome sequencing and annotation.</title>
        <authorList>
            <consortium name="The Broad Institute Genomics Platform"/>
            <consortium name="The Broad Institute Genome Sequencing Center for Infectious Disease"/>
            <person name="Wu L."/>
            <person name="Ma J."/>
        </authorList>
    </citation>
    <scope>NUCLEOTIDE SEQUENCE [LARGE SCALE GENOMIC DNA]</scope>
    <source>
        <strain evidence="7">JCM 16545</strain>
    </source>
</reference>
<keyword evidence="3 4" id="KW-0408">Iron</keyword>
<organism evidence="6 7">
    <name type="scientific">Rubritalea spongiae</name>
    <dbReference type="NCBI Taxonomy" id="430797"/>
    <lineage>
        <taxon>Bacteria</taxon>
        <taxon>Pseudomonadati</taxon>
        <taxon>Verrucomicrobiota</taxon>
        <taxon>Verrucomicrobiia</taxon>
        <taxon>Verrucomicrobiales</taxon>
        <taxon>Rubritaleaceae</taxon>
        <taxon>Rubritalea</taxon>
    </lineage>
</organism>
<name>A0ABW5DY80_9BACT</name>
<keyword evidence="2 4" id="KW-0479">Metal-binding</keyword>
<comment type="caution">
    <text evidence="6">The sequence shown here is derived from an EMBL/GenBank/DDBJ whole genome shotgun (WGS) entry which is preliminary data.</text>
</comment>
<dbReference type="SUPFAM" id="SSF46626">
    <property type="entry name" value="Cytochrome c"/>
    <property type="match status" value="2"/>
</dbReference>